<sequence>MQGLQEIPISTSCEPAKFEYTKRSYAEMFQVLQSLRQHEVLCDIKLETDDGTIIFGHKVVLASASQYFQAMFTHFAEKNKDLVVIRELDSITLQLLVDFIYSGKIMVTENNVQNLLPAANLLQLQEIKEACCGFLQTQLHFTNCLGVKALADLHSCPQLLTSSELYIKQHFLDVIEGDEFLSLSSDQVVKLISSDELAVPYEEKVFECVIRWVTHELDSRQCMLPQLMEHVRLPLLSKNYILTKVIEEPLLNNGLCKDYIMEALNFHSLGSDQLIGSTPKNIRTKPRLGDKVILVVSGSGHFENRTEWYDPKIKQWQFGPEMTLCRVKAGLAVLKNNFVFAMGGHSCGLPVQTVNVLDLSSELPCWESSVDMLVKRSKLGVGVINNCLYAVGGYDGANTLNSAELFDCSTQEQHMVSSMCTRRADFGVGVLNNLLYAVGGYDYSTSQRLNSVECYHPSLDTWIPLAEMHVCRNDVGVGVLDGVLYAVGGGNRFGALKSVEAYSPATGVWTTIADMRLPRQNAGVVALDGLLYVVGGWNFLDVHNSVEVYNPNTNTWSMLEASMNVPRRLALVIERPAHF</sequence>
<evidence type="ECO:0000313" key="10">
    <source>
        <dbReference type="Proteomes" id="UP000007819"/>
    </source>
</evidence>
<dbReference type="Pfam" id="PF24681">
    <property type="entry name" value="Kelch_KLHDC2_KLHL20_DRC7"/>
    <property type="match status" value="1"/>
</dbReference>
<dbReference type="Pfam" id="PF00651">
    <property type="entry name" value="BTB"/>
    <property type="match status" value="1"/>
</dbReference>
<reference evidence="10" key="1">
    <citation type="submission" date="2010-06" db="EMBL/GenBank/DDBJ databases">
        <authorList>
            <person name="Jiang H."/>
            <person name="Abraham K."/>
            <person name="Ali S."/>
            <person name="Alsbrooks S.L."/>
            <person name="Anim B.N."/>
            <person name="Anosike U.S."/>
            <person name="Attaway T."/>
            <person name="Bandaranaike D.P."/>
            <person name="Battles P.K."/>
            <person name="Bell S.N."/>
            <person name="Bell A.V."/>
            <person name="Beltran B."/>
            <person name="Bickham C."/>
            <person name="Bustamante Y."/>
            <person name="Caleb T."/>
            <person name="Canada A."/>
            <person name="Cardenas V."/>
            <person name="Carter K."/>
            <person name="Chacko J."/>
            <person name="Chandrabose M.N."/>
            <person name="Chavez D."/>
            <person name="Chavez A."/>
            <person name="Chen L."/>
            <person name="Chu H.-S."/>
            <person name="Claassen K.J."/>
            <person name="Cockrell R."/>
            <person name="Collins M."/>
            <person name="Cooper J.A."/>
            <person name="Cree A."/>
            <person name="Curry S.M."/>
            <person name="Da Y."/>
            <person name="Dao M.D."/>
            <person name="Das B."/>
            <person name="Davila M.-L."/>
            <person name="Davy-Carroll L."/>
            <person name="Denson S."/>
            <person name="Dinh H."/>
            <person name="Ebong V.E."/>
            <person name="Edwards J.R."/>
            <person name="Egan A."/>
            <person name="El-Daye J."/>
            <person name="Escobedo L."/>
            <person name="Fernandez S."/>
            <person name="Fernando P.R."/>
            <person name="Flagg N."/>
            <person name="Forbes L.D."/>
            <person name="Fowler R.G."/>
            <person name="Fu Q."/>
            <person name="Gabisi R.A."/>
            <person name="Ganer J."/>
            <person name="Garbino Pronczuk A."/>
            <person name="Garcia R.M."/>
            <person name="Garner T."/>
            <person name="Garrett T.E."/>
            <person name="Gonzalez D.A."/>
            <person name="Hamid H."/>
            <person name="Hawkins E.S."/>
            <person name="Hirani K."/>
            <person name="Hogues M.E."/>
            <person name="Hollins B."/>
            <person name="Hsiao C.-H."/>
            <person name="Jabil R."/>
            <person name="James M.L."/>
            <person name="Jhangiani S.N."/>
            <person name="Johnson B."/>
            <person name="Johnson Q."/>
            <person name="Joshi V."/>
            <person name="Kalu J.B."/>
            <person name="Kam C."/>
            <person name="Kashfia A."/>
            <person name="Keebler J."/>
            <person name="Kisamo H."/>
            <person name="Kovar C.L."/>
            <person name="Lago L.A."/>
            <person name="Lai C.-Y."/>
            <person name="Laidlaw J."/>
            <person name="Lara F."/>
            <person name="Le T.-K."/>
            <person name="Lee S.L."/>
            <person name="Legall F.H."/>
            <person name="Lemon S.J."/>
            <person name="Lewis L.R."/>
            <person name="Li B."/>
            <person name="Liu Y."/>
            <person name="Liu Y.-S."/>
            <person name="Lopez J."/>
            <person name="Lozado R.J."/>
            <person name="Lu J."/>
            <person name="Madu R.C."/>
            <person name="Maheshwari M."/>
            <person name="Maheshwari R."/>
            <person name="Malloy K."/>
            <person name="Martinez E."/>
            <person name="Mathew T."/>
            <person name="Mercado I.C."/>
            <person name="Mercado C."/>
            <person name="Meyer B."/>
            <person name="Montgomery K."/>
            <person name="Morgan M.B."/>
            <person name="Munidasa M."/>
            <person name="Nazareth L.V."/>
            <person name="Nelson J."/>
            <person name="Ng B.M."/>
            <person name="Nguyen N.B."/>
            <person name="Nguyen P.Q."/>
            <person name="Nguyen T."/>
            <person name="Obregon M."/>
            <person name="Okwuonu G.O."/>
            <person name="Onwere C.G."/>
            <person name="Orozco G."/>
            <person name="Parra A."/>
            <person name="Patel S."/>
            <person name="Patil S."/>
            <person name="Perez A."/>
            <person name="Perez Y."/>
            <person name="Pham C."/>
            <person name="Primus E.L."/>
            <person name="Pu L.-L."/>
            <person name="Puazo M."/>
            <person name="Qin X."/>
            <person name="Quiroz J.B."/>
            <person name="Reese J."/>
            <person name="Richards S."/>
            <person name="Rives C.M."/>
            <person name="Robberts R."/>
            <person name="Ruiz S.J."/>
            <person name="Ruiz M.J."/>
            <person name="Santibanez J."/>
            <person name="Schneider B.W."/>
            <person name="Sisson I."/>
            <person name="Smith M."/>
            <person name="Sodergren E."/>
            <person name="Song X.-Z."/>
            <person name="Song B.B."/>
            <person name="Summersgill H."/>
            <person name="Thelus R."/>
            <person name="Thornton R.D."/>
            <person name="Trejos Z.Y."/>
            <person name="Usmani K."/>
            <person name="Vattathil S."/>
            <person name="Villasana D."/>
            <person name="Walker D.L."/>
            <person name="Wang S."/>
            <person name="Wang K."/>
            <person name="White C.S."/>
            <person name="Williams A.C."/>
            <person name="Williamson J."/>
            <person name="Wilson K."/>
            <person name="Woghiren I.O."/>
            <person name="Woodworth J.R."/>
            <person name="Worley K.C."/>
            <person name="Wright R.A."/>
            <person name="Wu W."/>
            <person name="Young L."/>
            <person name="Zhang L."/>
            <person name="Zhang J."/>
            <person name="Zhu Y."/>
            <person name="Muzny D.M."/>
            <person name="Weinstock G."/>
            <person name="Gibbs R.A."/>
        </authorList>
    </citation>
    <scope>NUCLEOTIDE SEQUENCE [LARGE SCALE GENOMIC DNA]</scope>
    <source>
        <strain evidence="10">LSR1</strain>
    </source>
</reference>
<dbReference type="SUPFAM" id="SSF117281">
    <property type="entry name" value="Kelch motif"/>
    <property type="match status" value="1"/>
</dbReference>
<dbReference type="EnsemblMetazoa" id="XM_008187836.3">
    <property type="protein sequence ID" value="XP_008186058.1"/>
    <property type="gene ID" value="LOC100164883"/>
</dbReference>
<dbReference type="PROSITE" id="PS50097">
    <property type="entry name" value="BTB"/>
    <property type="match status" value="1"/>
</dbReference>
<evidence type="ECO:0000256" key="3">
    <source>
        <dbReference type="ARBA" id="ARBA00022441"/>
    </source>
</evidence>
<dbReference type="SMART" id="SM00875">
    <property type="entry name" value="BACK"/>
    <property type="match status" value="1"/>
</dbReference>
<evidence type="ECO:0000256" key="6">
    <source>
        <dbReference type="ARBA" id="ARBA00023203"/>
    </source>
</evidence>
<dbReference type="Proteomes" id="UP000007819">
    <property type="component" value="Chromosome A2"/>
</dbReference>
<evidence type="ECO:0000256" key="7">
    <source>
        <dbReference type="ARBA" id="ARBA00043912"/>
    </source>
</evidence>
<dbReference type="GO" id="GO:0003779">
    <property type="term" value="F:actin binding"/>
    <property type="evidence" value="ECO:0007669"/>
    <property type="project" value="UniProtKB-KW"/>
</dbReference>
<dbReference type="Gene3D" id="3.30.710.10">
    <property type="entry name" value="Potassium Channel Kv1.1, Chain A"/>
    <property type="match status" value="1"/>
</dbReference>
<dbReference type="RefSeq" id="XP_008186058.1">
    <property type="nucleotide sequence ID" value="XM_008187836.2"/>
</dbReference>
<dbReference type="InterPro" id="IPR011705">
    <property type="entry name" value="BACK"/>
</dbReference>
<comment type="function">
    <text evidence="7">Probable substrate-specific adapter of an E3 ubiquitin-protein ligase complex which mediates the ubiquitination and subsequent proteasomal degradation of target proteins. May have a role in synapse differentiation and growth.</text>
</comment>
<dbReference type="Gene3D" id="2.120.10.80">
    <property type="entry name" value="Kelch-type beta propeller"/>
    <property type="match status" value="1"/>
</dbReference>
<evidence type="ECO:0000313" key="9">
    <source>
        <dbReference type="EnsemblMetazoa" id="XP_016662378.1"/>
    </source>
</evidence>
<dbReference type="FunFam" id="1.25.40.420:FF:000001">
    <property type="entry name" value="Kelch-like family member 12"/>
    <property type="match status" value="1"/>
</dbReference>
<organism evidence="9 10">
    <name type="scientific">Acyrthosiphon pisum</name>
    <name type="common">Pea aphid</name>
    <dbReference type="NCBI Taxonomy" id="7029"/>
    <lineage>
        <taxon>Eukaryota</taxon>
        <taxon>Metazoa</taxon>
        <taxon>Ecdysozoa</taxon>
        <taxon>Arthropoda</taxon>
        <taxon>Hexapoda</taxon>
        <taxon>Insecta</taxon>
        <taxon>Pterygota</taxon>
        <taxon>Neoptera</taxon>
        <taxon>Paraneoptera</taxon>
        <taxon>Hemiptera</taxon>
        <taxon>Sternorrhyncha</taxon>
        <taxon>Aphidomorpha</taxon>
        <taxon>Aphidoidea</taxon>
        <taxon>Aphididae</taxon>
        <taxon>Macrosiphini</taxon>
        <taxon>Acyrthosiphon</taxon>
    </lineage>
</organism>
<evidence type="ECO:0000256" key="2">
    <source>
        <dbReference type="ARBA" id="ARBA00013699"/>
    </source>
</evidence>
<keyword evidence="10" id="KW-1185">Reference proteome</keyword>
<dbReference type="Pfam" id="PF07707">
    <property type="entry name" value="BACK"/>
    <property type="match status" value="1"/>
</dbReference>
<dbReference type="InterPro" id="IPR000210">
    <property type="entry name" value="BTB/POZ_dom"/>
</dbReference>
<reference evidence="9" key="2">
    <citation type="submission" date="2022-06" db="UniProtKB">
        <authorList>
            <consortium name="EnsemblMetazoa"/>
        </authorList>
    </citation>
    <scope>IDENTIFICATION</scope>
</reference>
<feature type="domain" description="BTB" evidence="8">
    <location>
        <begin position="42"/>
        <end position="109"/>
    </location>
</feature>
<dbReference type="SUPFAM" id="SSF54695">
    <property type="entry name" value="POZ domain"/>
    <property type="match status" value="1"/>
</dbReference>
<keyword evidence="5" id="KW-0833">Ubl conjugation pathway</keyword>
<dbReference type="SMART" id="SM00225">
    <property type="entry name" value="BTB"/>
    <property type="match status" value="1"/>
</dbReference>
<keyword evidence="3" id="KW-0880">Kelch repeat</keyword>
<evidence type="ECO:0000256" key="4">
    <source>
        <dbReference type="ARBA" id="ARBA00022737"/>
    </source>
</evidence>
<dbReference type="InterPro" id="IPR011333">
    <property type="entry name" value="SKP1/BTB/POZ_sf"/>
</dbReference>
<evidence type="ECO:0000259" key="8">
    <source>
        <dbReference type="PROSITE" id="PS50097"/>
    </source>
</evidence>
<name>A0A8R2D671_ACYPI</name>
<protein>
    <recommendedName>
        <fullName evidence="2">Kelch-like protein diablo</fullName>
    </recommendedName>
</protein>
<dbReference type="EnsemblMetazoa" id="XM_016806889.2">
    <property type="protein sequence ID" value="XP_016662378.1"/>
    <property type="gene ID" value="LOC100164883"/>
</dbReference>
<dbReference type="GeneID" id="100164883"/>
<keyword evidence="6" id="KW-0009">Actin-binding</keyword>
<dbReference type="OrthoDB" id="45365at2759"/>
<dbReference type="AlphaFoldDB" id="A0A8R2D671"/>
<dbReference type="RefSeq" id="XP_016662378.1">
    <property type="nucleotide sequence ID" value="XM_016806889.1"/>
</dbReference>
<evidence type="ECO:0000256" key="1">
    <source>
        <dbReference type="ARBA" id="ARBA00004906"/>
    </source>
</evidence>
<comment type="pathway">
    <text evidence="1">Protein modification; protein ubiquitination.</text>
</comment>
<accession>A0A8R2D671</accession>
<dbReference type="Gene3D" id="1.25.40.420">
    <property type="match status" value="1"/>
</dbReference>
<dbReference type="InterPro" id="IPR015915">
    <property type="entry name" value="Kelch-typ_b-propeller"/>
</dbReference>
<keyword evidence="4" id="KW-0677">Repeat</keyword>
<dbReference type="InterPro" id="IPR017096">
    <property type="entry name" value="BTB-kelch_protein"/>
</dbReference>
<dbReference type="PANTHER" id="PTHR24412">
    <property type="entry name" value="KELCH PROTEIN"/>
    <property type="match status" value="1"/>
</dbReference>
<dbReference type="PRINTS" id="PR00501">
    <property type="entry name" value="KELCHREPEAT"/>
</dbReference>
<dbReference type="KEGG" id="api:100164883"/>
<dbReference type="PANTHER" id="PTHR24412:SF466">
    <property type="entry name" value="RING CANAL KELCH PROTEIN"/>
    <property type="match status" value="1"/>
</dbReference>
<proteinExistence type="predicted"/>
<dbReference type="InterPro" id="IPR006652">
    <property type="entry name" value="Kelch_1"/>
</dbReference>
<evidence type="ECO:0000256" key="5">
    <source>
        <dbReference type="ARBA" id="ARBA00022786"/>
    </source>
</evidence>
<dbReference type="SMART" id="SM00612">
    <property type="entry name" value="Kelch"/>
    <property type="match status" value="6"/>
</dbReference>
<dbReference type="PIRSF" id="PIRSF037037">
    <property type="entry name" value="Kelch-like_protein_gigaxonin"/>
    <property type="match status" value="1"/>
</dbReference>